<evidence type="ECO:0000256" key="2">
    <source>
        <dbReference type="ARBA" id="ARBA00004236"/>
    </source>
</evidence>
<gene>
    <name evidence="10" type="ORF">SAMN06295910_1436</name>
</gene>
<dbReference type="RefSeq" id="WP_085218168.1">
    <property type="nucleotide sequence ID" value="NZ_LT840185.1"/>
</dbReference>
<evidence type="ECO:0000256" key="8">
    <source>
        <dbReference type="SAM" id="Phobius"/>
    </source>
</evidence>
<evidence type="ECO:0000256" key="7">
    <source>
        <dbReference type="ARBA" id="ARBA00023186"/>
    </source>
</evidence>
<dbReference type="PANTHER" id="PTHR38035:SF1">
    <property type="entry name" value="ANCILLARY SECYEG TRANSLOCON SUBUNIT"/>
    <property type="match status" value="1"/>
</dbReference>
<dbReference type="InterPro" id="IPR018704">
    <property type="entry name" value="SecYEG/CpoB_TPR"/>
</dbReference>
<organism evidence="10 11">
    <name type="scientific">Allosphingosinicella indica</name>
    <dbReference type="NCBI Taxonomy" id="941907"/>
    <lineage>
        <taxon>Bacteria</taxon>
        <taxon>Pseudomonadati</taxon>
        <taxon>Pseudomonadota</taxon>
        <taxon>Alphaproteobacteria</taxon>
        <taxon>Sphingomonadales</taxon>
        <taxon>Sphingomonadaceae</taxon>
        <taxon>Allosphingosinicella</taxon>
    </lineage>
</organism>
<dbReference type="EMBL" id="LT840185">
    <property type="protein sequence ID" value="SMF66766.1"/>
    <property type="molecule type" value="Genomic_DNA"/>
</dbReference>
<name>A0A1X7GAI0_9SPHN</name>
<feature type="domain" description="Ancillary SecYEG translocon subunit/Cell division coordinator CpoB TPR" evidence="9">
    <location>
        <begin position="25"/>
        <end position="199"/>
    </location>
</feature>
<dbReference type="STRING" id="941907.SAMN06295910_1436"/>
<dbReference type="GO" id="GO:0005886">
    <property type="term" value="C:plasma membrane"/>
    <property type="evidence" value="ECO:0007669"/>
    <property type="project" value="UniProtKB-SubCell"/>
</dbReference>
<keyword evidence="3" id="KW-1003">Cell membrane</keyword>
<evidence type="ECO:0000256" key="6">
    <source>
        <dbReference type="ARBA" id="ARBA00023136"/>
    </source>
</evidence>
<comment type="subcellular location">
    <subcellularLocation>
        <location evidence="2">Cell membrane</location>
    </subcellularLocation>
    <subcellularLocation>
        <location evidence="1">Membrane</location>
        <topology evidence="1">Single-pass membrane protein</topology>
    </subcellularLocation>
</comment>
<accession>A0A1X7GAI0</accession>
<feature type="transmembrane region" description="Helical" evidence="8">
    <location>
        <begin position="31"/>
        <end position="52"/>
    </location>
</feature>
<dbReference type="Pfam" id="PF09976">
    <property type="entry name" value="TPR_21"/>
    <property type="match status" value="1"/>
</dbReference>
<keyword evidence="5 8" id="KW-1133">Transmembrane helix</keyword>
<keyword evidence="11" id="KW-1185">Reference proteome</keyword>
<keyword evidence="6 8" id="KW-0472">Membrane</keyword>
<dbReference type="PANTHER" id="PTHR38035">
    <property type="entry name" value="UPF0070 PROTEIN YFGM"/>
    <property type="match status" value="1"/>
</dbReference>
<sequence>MAIKPADNETFYREVDEELRRDQMKNVWSRYGVLIIGGALLLIAAIGGYIYYEHHQRVTAEAHGEELAQIYTDIGAGKAKEAGPKLDALAEDGGPGYRAAALLTKADLALEAGDDKAALAAFKAVADDGKIAQPYRELALIRQTSLEFDTLPPADVIARLKPLAVAGNPWFATAGELTGIAHLKAGQQAEAAKIFAAMTKDDTIPSTVRSRALQMAGALGVDAIDDKAAAGMAAPKGN</sequence>
<keyword evidence="7" id="KW-0143">Chaperone</keyword>
<evidence type="ECO:0000313" key="10">
    <source>
        <dbReference type="EMBL" id="SMF66766.1"/>
    </source>
</evidence>
<keyword evidence="4 8" id="KW-0812">Transmembrane</keyword>
<protein>
    <recommendedName>
        <fullName evidence="9">Ancillary SecYEG translocon subunit/Cell division coordinator CpoB TPR domain-containing protein</fullName>
    </recommendedName>
</protein>
<dbReference type="GO" id="GO:0044877">
    <property type="term" value="F:protein-containing complex binding"/>
    <property type="evidence" value="ECO:0007669"/>
    <property type="project" value="InterPro"/>
</dbReference>
<reference evidence="11" key="1">
    <citation type="submission" date="2017-04" db="EMBL/GenBank/DDBJ databases">
        <authorList>
            <person name="Varghese N."/>
            <person name="Submissions S."/>
        </authorList>
    </citation>
    <scope>NUCLEOTIDE SEQUENCE [LARGE SCALE GENOMIC DNA]</scope>
    <source>
        <strain evidence="11">Dd16</strain>
    </source>
</reference>
<evidence type="ECO:0000259" key="9">
    <source>
        <dbReference type="Pfam" id="PF09976"/>
    </source>
</evidence>
<evidence type="ECO:0000256" key="4">
    <source>
        <dbReference type="ARBA" id="ARBA00022692"/>
    </source>
</evidence>
<evidence type="ECO:0000256" key="1">
    <source>
        <dbReference type="ARBA" id="ARBA00004167"/>
    </source>
</evidence>
<dbReference type="InterPro" id="IPR026039">
    <property type="entry name" value="YfgM"/>
</dbReference>
<dbReference type="OrthoDB" id="7173339at2"/>
<evidence type="ECO:0000256" key="3">
    <source>
        <dbReference type="ARBA" id="ARBA00022475"/>
    </source>
</evidence>
<evidence type="ECO:0000256" key="5">
    <source>
        <dbReference type="ARBA" id="ARBA00022989"/>
    </source>
</evidence>
<proteinExistence type="predicted"/>
<dbReference type="AlphaFoldDB" id="A0A1X7GAI0"/>
<dbReference type="Proteomes" id="UP000192934">
    <property type="component" value="Chromosome I"/>
</dbReference>
<evidence type="ECO:0000313" key="11">
    <source>
        <dbReference type="Proteomes" id="UP000192934"/>
    </source>
</evidence>